<name>A0ABU7U2Q6_9PROT</name>
<proteinExistence type="predicted"/>
<dbReference type="PANTHER" id="PTHR12815">
    <property type="entry name" value="SORTING AND ASSEMBLY MACHINERY SAMM50 PROTEIN FAMILY MEMBER"/>
    <property type="match status" value="1"/>
</dbReference>
<feature type="domain" description="Bacterial surface antigen (D15)" evidence="4">
    <location>
        <begin position="349"/>
        <end position="655"/>
    </location>
</feature>
<dbReference type="InterPro" id="IPR010827">
    <property type="entry name" value="BamA/TamA_POTRA"/>
</dbReference>
<keyword evidence="3" id="KW-0472">Membrane</keyword>
<evidence type="ECO:0000259" key="5">
    <source>
        <dbReference type="Pfam" id="PF07244"/>
    </source>
</evidence>
<evidence type="ECO:0000256" key="2">
    <source>
        <dbReference type="ARBA" id="ARBA00022452"/>
    </source>
</evidence>
<accession>A0ABU7U2Q6</accession>
<dbReference type="Proteomes" id="UP001312908">
    <property type="component" value="Unassembled WGS sequence"/>
</dbReference>
<keyword evidence="7" id="KW-1185">Reference proteome</keyword>
<keyword evidence="2" id="KW-1134">Transmembrane beta strand</keyword>
<dbReference type="Pfam" id="PF07244">
    <property type="entry name" value="POTRA"/>
    <property type="match status" value="1"/>
</dbReference>
<dbReference type="Pfam" id="PF01103">
    <property type="entry name" value="Omp85"/>
    <property type="match status" value="1"/>
</dbReference>
<evidence type="ECO:0000313" key="7">
    <source>
        <dbReference type="Proteomes" id="UP001312908"/>
    </source>
</evidence>
<sequence>MKAYLRHFLKVLLISGLMIGLAEGRDVSGYDVDVKPSGDDALDPLVTASSLLISLQKAKYPGDFAFIARLRSDYRNIGEALQSRGYYDGQVIITVTLAGKAPIDAKDPHLLDYLRAAGQDSQRHINISVVKGDVFEIGTIAFFLPLPPVKGDAEKAKGPEADGVAWGRPITLPQAAQARFGLKPGQPAIAEDVLAARGRLLHDLLETGHAEARVDAPIAMVDKTAKTLNLKLTVYEGPVVAIGPVTFSGMKRTRLSFLKNRLQLHEGELYRPSKIEDARQDIVDTGIFSYVGAKNEPPLVSLARPQHGLQQAMPVVIKLQESKMRNIAGQAGYSTDLGGRAGVDWTHRNLFGGAERLKVTALMTGLGGSAQQGLGYDFYTDLLKPDFLRRQQNLSLRVEGVKQFLYSYHQTALIIRGGISRNVSRYWNIGASLSVEQEKIRQFGAENDYFIASIPLSATYDSTEVSNPIEPATHGIRANITVTPSESFEHGNSFFTVLSASVSHYFDLNRLGLTKPGRSIIAIRGIVGSVQGASVFQIPPDQRLYAGGPATVRGFRYQGIGPQQGKYAVGGTSLDAGTVEFRQRVMEKFGVAAFVDAGQVGEGSRPFQGTVRVGYGAGVRYYTPIGPVRLDFALPMNRPRNGDKWEFYVGLGETF</sequence>
<dbReference type="InterPro" id="IPR039910">
    <property type="entry name" value="D15-like"/>
</dbReference>
<comment type="subcellular location">
    <subcellularLocation>
        <location evidence="1">Membrane</location>
    </subcellularLocation>
</comment>
<evidence type="ECO:0000259" key="4">
    <source>
        <dbReference type="Pfam" id="PF01103"/>
    </source>
</evidence>
<dbReference type="PANTHER" id="PTHR12815:SF42">
    <property type="entry name" value="BACTERIAL SURFACE ANTIGEN (D15) DOMAIN-CONTAINING PROTEIN"/>
    <property type="match status" value="1"/>
</dbReference>
<evidence type="ECO:0000256" key="1">
    <source>
        <dbReference type="ARBA" id="ARBA00004370"/>
    </source>
</evidence>
<organism evidence="6 7">
    <name type="scientific">Sorlinia euscelidii</name>
    <dbReference type="NCBI Taxonomy" id="3081148"/>
    <lineage>
        <taxon>Bacteria</taxon>
        <taxon>Pseudomonadati</taxon>
        <taxon>Pseudomonadota</taxon>
        <taxon>Alphaproteobacteria</taxon>
        <taxon>Acetobacterales</taxon>
        <taxon>Acetobacteraceae</taxon>
        <taxon>Sorlinia</taxon>
    </lineage>
</organism>
<gene>
    <name evidence="6" type="ORF">DOFOFD_08950</name>
</gene>
<dbReference type="Gene3D" id="3.10.20.310">
    <property type="entry name" value="membrane protein fhac"/>
    <property type="match status" value="1"/>
</dbReference>
<protein>
    <submittedName>
        <fullName evidence="6">Omp85 domain-containing protein</fullName>
    </submittedName>
</protein>
<feature type="domain" description="POTRA" evidence="5">
    <location>
        <begin position="241"/>
        <end position="293"/>
    </location>
</feature>
<dbReference type="EMBL" id="JAWJZY010000003">
    <property type="protein sequence ID" value="MEE8659139.1"/>
    <property type="molecule type" value="Genomic_DNA"/>
</dbReference>
<evidence type="ECO:0000256" key="3">
    <source>
        <dbReference type="ARBA" id="ARBA00023136"/>
    </source>
</evidence>
<dbReference type="Gene3D" id="2.40.160.50">
    <property type="entry name" value="membrane protein fhac: a member of the omp85/tpsb transporter family"/>
    <property type="match status" value="1"/>
</dbReference>
<evidence type="ECO:0000313" key="6">
    <source>
        <dbReference type="EMBL" id="MEE8659139.1"/>
    </source>
</evidence>
<comment type="caution">
    <text evidence="6">The sequence shown here is derived from an EMBL/GenBank/DDBJ whole genome shotgun (WGS) entry which is preliminary data.</text>
</comment>
<dbReference type="InterPro" id="IPR000184">
    <property type="entry name" value="Bac_surfAg_D15"/>
</dbReference>
<reference evidence="6 7" key="1">
    <citation type="submission" date="2023-10" db="EMBL/GenBank/DDBJ databases">
        <title>Sorlinia euscelidii gen. nov., sp. nov., an acetic acid bacteria isolated from the gut of Euscelidius variegatus emitter.</title>
        <authorList>
            <person name="Michoud G."/>
            <person name="Marasco R."/>
            <person name="Seferji K."/>
            <person name="Gonella E."/>
            <person name="Garuglieri E."/>
            <person name="Alma A."/>
            <person name="Mapelli F."/>
            <person name="Borin S."/>
            <person name="Daffonchio D."/>
            <person name="Crotti E."/>
        </authorList>
    </citation>
    <scope>NUCLEOTIDE SEQUENCE [LARGE SCALE GENOMIC DNA]</scope>
    <source>
        <strain evidence="6 7">EV16P</strain>
    </source>
</reference>
<keyword evidence="2" id="KW-0812">Transmembrane</keyword>
<dbReference type="RefSeq" id="WP_394819992.1">
    <property type="nucleotide sequence ID" value="NZ_JAWJZY010000003.1"/>
</dbReference>